<accession>A0A5M3M919</accession>
<dbReference type="EMBL" id="JH711588">
    <property type="protein sequence ID" value="EIW75577.1"/>
    <property type="molecule type" value="Genomic_DNA"/>
</dbReference>
<dbReference type="RefSeq" id="XP_007774281.1">
    <property type="nucleotide sequence ID" value="XM_007776091.1"/>
</dbReference>
<keyword evidence="3" id="KW-1185">Reference proteome</keyword>
<protein>
    <submittedName>
        <fullName evidence="2">Uncharacterized protein</fullName>
    </submittedName>
</protein>
<gene>
    <name evidence="2" type="ORF">CONPUDRAFT_169380</name>
</gene>
<dbReference type="AlphaFoldDB" id="A0A5M3M919"/>
<organism evidence="2 3">
    <name type="scientific">Coniophora puteana (strain RWD-64-598)</name>
    <name type="common">Brown rot fungus</name>
    <dbReference type="NCBI Taxonomy" id="741705"/>
    <lineage>
        <taxon>Eukaryota</taxon>
        <taxon>Fungi</taxon>
        <taxon>Dikarya</taxon>
        <taxon>Basidiomycota</taxon>
        <taxon>Agaricomycotina</taxon>
        <taxon>Agaricomycetes</taxon>
        <taxon>Agaricomycetidae</taxon>
        <taxon>Boletales</taxon>
        <taxon>Coniophorineae</taxon>
        <taxon>Coniophoraceae</taxon>
        <taxon>Coniophora</taxon>
    </lineage>
</organism>
<sequence>MFDPSRTLSLESLQSKSAAPEPVFRRRKRPRNEGLRRDRRSRSRSRSPERTVRARLSSPDSP</sequence>
<evidence type="ECO:0000313" key="3">
    <source>
        <dbReference type="Proteomes" id="UP000053558"/>
    </source>
</evidence>
<dbReference type="Proteomes" id="UP000053558">
    <property type="component" value="Unassembled WGS sequence"/>
</dbReference>
<comment type="caution">
    <text evidence="2">The sequence shown here is derived from an EMBL/GenBank/DDBJ whole genome shotgun (WGS) entry which is preliminary data.</text>
</comment>
<feature type="non-terminal residue" evidence="2">
    <location>
        <position position="62"/>
    </location>
</feature>
<name>A0A5M3M919_CONPW</name>
<proteinExistence type="predicted"/>
<evidence type="ECO:0000256" key="1">
    <source>
        <dbReference type="SAM" id="MobiDB-lite"/>
    </source>
</evidence>
<dbReference type="GeneID" id="19206208"/>
<evidence type="ECO:0000313" key="2">
    <source>
        <dbReference type="EMBL" id="EIW75577.1"/>
    </source>
</evidence>
<feature type="region of interest" description="Disordered" evidence="1">
    <location>
        <begin position="1"/>
        <end position="62"/>
    </location>
</feature>
<reference evidence="3" key="1">
    <citation type="journal article" date="2012" name="Science">
        <title>The Paleozoic origin of enzymatic lignin decomposition reconstructed from 31 fungal genomes.</title>
        <authorList>
            <person name="Floudas D."/>
            <person name="Binder M."/>
            <person name="Riley R."/>
            <person name="Barry K."/>
            <person name="Blanchette R.A."/>
            <person name="Henrissat B."/>
            <person name="Martinez A.T."/>
            <person name="Otillar R."/>
            <person name="Spatafora J.W."/>
            <person name="Yadav J.S."/>
            <person name="Aerts A."/>
            <person name="Benoit I."/>
            <person name="Boyd A."/>
            <person name="Carlson A."/>
            <person name="Copeland A."/>
            <person name="Coutinho P.M."/>
            <person name="de Vries R.P."/>
            <person name="Ferreira P."/>
            <person name="Findley K."/>
            <person name="Foster B."/>
            <person name="Gaskell J."/>
            <person name="Glotzer D."/>
            <person name="Gorecki P."/>
            <person name="Heitman J."/>
            <person name="Hesse C."/>
            <person name="Hori C."/>
            <person name="Igarashi K."/>
            <person name="Jurgens J.A."/>
            <person name="Kallen N."/>
            <person name="Kersten P."/>
            <person name="Kohler A."/>
            <person name="Kuees U."/>
            <person name="Kumar T.K.A."/>
            <person name="Kuo A."/>
            <person name="LaButti K."/>
            <person name="Larrondo L.F."/>
            <person name="Lindquist E."/>
            <person name="Ling A."/>
            <person name="Lombard V."/>
            <person name="Lucas S."/>
            <person name="Lundell T."/>
            <person name="Martin R."/>
            <person name="McLaughlin D.J."/>
            <person name="Morgenstern I."/>
            <person name="Morin E."/>
            <person name="Murat C."/>
            <person name="Nagy L.G."/>
            <person name="Nolan M."/>
            <person name="Ohm R.A."/>
            <person name="Patyshakuliyeva A."/>
            <person name="Rokas A."/>
            <person name="Ruiz-Duenas F.J."/>
            <person name="Sabat G."/>
            <person name="Salamov A."/>
            <person name="Samejima M."/>
            <person name="Schmutz J."/>
            <person name="Slot J.C."/>
            <person name="St John F."/>
            <person name="Stenlid J."/>
            <person name="Sun H."/>
            <person name="Sun S."/>
            <person name="Syed K."/>
            <person name="Tsang A."/>
            <person name="Wiebenga A."/>
            <person name="Young D."/>
            <person name="Pisabarro A."/>
            <person name="Eastwood D.C."/>
            <person name="Martin F."/>
            <person name="Cullen D."/>
            <person name="Grigoriev I.V."/>
            <person name="Hibbett D.S."/>
        </authorList>
    </citation>
    <scope>NUCLEOTIDE SEQUENCE [LARGE SCALE GENOMIC DNA]</scope>
    <source>
        <strain evidence="3">RWD-64-598 SS2</strain>
    </source>
</reference>
<feature type="compositionally biased region" description="Polar residues" evidence="1">
    <location>
        <begin position="1"/>
        <end position="17"/>
    </location>
</feature>
<dbReference type="KEGG" id="cput:CONPUDRAFT_169380"/>